<protein>
    <submittedName>
        <fullName evidence="1">Uncharacterized protein</fullName>
    </submittedName>
</protein>
<sequence length="71" mass="8101">MEIDGGEFLSTEKRIQIGDRHVHIQDPSSWSNFVIVQIDGLGSYDIPEWKVKPWNPDRHPESIQTDSPGVD</sequence>
<keyword evidence="2" id="KW-1185">Reference proteome</keyword>
<organism evidence="1 2">
    <name type="scientific">Desertifilum tharense IPPAS B-1220</name>
    <dbReference type="NCBI Taxonomy" id="1781255"/>
    <lineage>
        <taxon>Bacteria</taxon>
        <taxon>Bacillati</taxon>
        <taxon>Cyanobacteriota</taxon>
        <taxon>Cyanophyceae</taxon>
        <taxon>Desertifilales</taxon>
        <taxon>Desertifilaceae</taxon>
        <taxon>Desertifilum</taxon>
    </lineage>
</organism>
<proteinExistence type="predicted"/>
<keyword evidence="1" id="KW-0614">Plasmid</keyword>
<evidence type="ECO:0000313" key="2">
    <source>
        <dbReference type="Proteomes" id="UP000095472"/>
    </source>
</evidence>
<dbReference type="EMBL" id="CP182910">
    <property type="protein sequence ID" value="XPM67472.1"/>
    <property type="molecule type" value="Genomic_DNA"/>
</dbReference>
<gene>
    <name evidence="1" type="ORF">BH720_037635</name>
</gene>
<name>A0ACD5H325_9CYAN</name>
<evidence type="ECO:0000313" key="1">
    <source>
        <dbReference type="EMBL" id="XPM67472.1"/>
    </source>
</evidence>
<geneLocation type="plasmid" evidence="1 2">
    <name>p10kb</name>
</geneLocation>
<dbReference type="Proteomes" id="UP000095472">
    <property type="component" value="Plasmid p10kb"/>
</dbReference>
<reference evidence="1 2" key="1">
    <citation type="journal article" date="2016" name="Genome Announc.">
        <title>Draft Genome Sequence of the Thermotolerant Cyanobacterium Desertifilum sp. IPPAS B-1220.</title>
        <authorList>
            <person name="Mironov K.S."/>
            <person name="Sinetova M.A."/>
            <person name="Bolatkhan K."/>
            <person name="Zayadan B.K."/>
            <person name="Ustinova V.V."/>
            <person name="Kupriyanova E.V."/>
            <person name="Skrypnik A.N."/>
            <person name="Gogoleva N.E."/>
            <person name="Gogolev Y.V."/>
            <person name="Los D.A."/>
        </authorList>
    </citation>
    <scope>NUCLEOTIDE SEQUENCE [LARGE SCALE GENOMIC DNA]</scope>
    <source>
        <strain evidence="1 2">IPPAS B-1220</strain>
    </source>
</reference>
<accession>A0ACD5H325</accession>